<sequence length="336" mass="35005">MRALSLLLVGGLVVLAGCNTDYEQDDVVPDAETVRPGVAALYAGLDPTPAELAEGECFADALLDRLTPEDLVVAGVLTDDGDPAAAVPMLDRDTAAVWVDVQAGCAEYAQVAGRAAAELDPDVDPDVYARCLDEAVSADDQRTALVTTLSGGVDTPIVAELTAAQAACAQEAGGASADPAVEPTDEASAQVRAGLVDLYLNDTRSLQRVTEGECFVDAFLQRRSVPQLVLAEVIDETGRVVPDLPRLDLETARAWVDAETACVAPLDALTRELRADAEPGDRPARTALRQCLSTTLDADQVRAALVQRLTQGSGSAEAAALARAQQDCVDAARPTG</sequence>
<evidence type="ECO:0000313" key="1">
    <source>
        <dbReference type="EMBL" id="GAA5142224.1"/>
    </source>
</evidence>
<organism evidence="1 2">
    <name type="scientific">Nocardioides marinquilinus</name>
    <dbReference type="NCBI Taxonomy" id="1210400"/>
    <lineage>
        <taxon>Bacteria</taxon>
        <taxon>Bacillati</taxon>
        <taxon>Actinomycetota</taxon>
        <taxon>Actinomycetes</taxon>
        <taxon>Propionibacteriales</taxon>
        <taxon>Nocardioidaceae</taxon>
        <taxon>Nocardioides</taxon>
    </lineage>
</organism>
<dbReference type="PROSITE" id="PS51257">
    <property type="entry name" value="PROKAR_LIPOPROTEIN"/>
    <property type="match status" value="1"/>
</dbReference>
<keyword evidence="2" id="KW-1185">Reference proteome</keyword>
<protein>
    <recommendedName>
        <fullName evidence="3">Secreted protein</fullName>
    </recommendedName>
</protein>
<proteinExistence type="predicted"/>
<gene>
    <name evidence="1" type="ORF">GCM10023340_05360</name>
</gene>
<accession>A0ABP9PEC0</accession>
<name>A0ABP9PEC0_9ACTN</name>
<evidence type="ECO:0000313" key="2">
    <source>
        <dbReference type="Proteomes" id="UP001500221"/>
    </source>
</evidence>
<evidence type="ECO:0008006" key="3">
    <source>
        <dbReference type="Google" id="ProtNLM"/>
    </source>
</evidence>
<comment type="caution">
    <text evidence="1">The sequence shown here is derived from an EMBL/GenBank/DDBJ whole genome shotgun (WGS) entry which is preliminary data.</text>
</comment>
<reference evidence="2" key="1">
    <citation type="journal article" date="2019" name="Int. J. Syst. Evol. Microbiol.">
        <title>The Global Catalogue of Microorganisms (GCM) 10K type strain sequencing project: providing services to taxonomists for standard genome sequencing and annotation.</title>
        <authorList>
            <consortium name="The Broad Institute Genomics Platform"/>
            <consortium name="The Broad Institute Genome Sequencing Center for Infectious Disease"/>
            <person name="Wu L."/>
            <person name="Ma J."/>
        </authorList>
    </citation>
    <scope>NUCLEOTIDE SEQUENCE [LARGE SCALE GENOMIC DNA]</scope>
    <source>
        <strain evidence="2">JCM 18459</strain>
    </source>
</reference>
<dbReference type="RefSeq" id="WP_345454268.1">
    <property type="nucleotide sequence ID" value="NZ_BAABKG010000001.1"/>
</dbReference>
<dbReference type="EMBL" id="BAABKG010000001">
    <property type="protein sequence ID" value="GAA5142224.1"/>
    <property type="molecule type" value="Genomic_DNA"/>
</dbReference>
<dbReference type="Proteomes" id="UP001500221">
    <property type="component" value="Unassembled WGS sequence"/>
</dbReference>